<dbReference type="Pfam" id="PF00501">
    <property type="entry name" value="AMP-binding"/>
    <property type="match status" value="1"/>
</dbReference>
<evidence type="ECO:0000256" key="5">
    <source>
        <dbReference type="ARBA" id="ARBA00022840"/>
    </source>
</evidence>
<evidence type="ECO:0000313" key="8">
    <source>
        <dbReference type="EMBL" id="UYV73097.1"/>
    </source>
</evidence>
<evidence type="ECO:0000256" key="2">
    <source>
        <dbReference type="ARBA" id="ARBA00022598"/>
    </source>
</evidence>
<protein>
    <recommendedName>
        <fullName evidence="6">long-chain-fatty-acid--CoA ligase</fullName>
        <ecNumber evidence="6">6.2.1.3</ecNumber>
    </recommendedName>
</protein>
<comment type="similarity">
    <text evidence="1">Belongs to the ATP-dependent AMP-binding enzyme family.</text>
</comment>
<sequence length="448" mass="49784">MEGLSQPETSDFPDNIEVCPFSKFEALGDTYDMNSWRALNAEWCRRDEMYIGYLPLAHIFELSAECISSLNGIPIGYSSPLTLTDNSTAIPSGGKGDATLLKPTFMVAVPLVLDRIRKGIVEKVESRGKFAKSFFNFAVKYKIRWYRRGFCTPLLDRLVFKKVREVVGGRLRFMASGGAPLSADTHDFIRASLGVMLQQGYGLTETGSCATVMLPEDRYSGRVGAPLSVCRIRLEDWSEGGYSALDHPNPRGEIIIGGPCVSAGYYKNEEATREAYSTDEEGISWFATGDIGELFPDGSVKIIDRKKDLVKLQYGEYVSLGKVEAELKSCPMVDNLCVYGSSFHAYIVALVSPSRNYLRNLAKELGKSSLSFEQMCDDKVVTTTATKILIDYAKKCGLQKTEIPTKIKLCHEEWVPDSGLVTAALKIRRKPIEKFYEKAIQALYAENS</sequence>
<evidence type="ECO:0000256" key="6">
    <source>
        <dbReference type="ARBA" id="ARBA00026121"/>
    </source>
</evidence>
<keyword evidence="9" id="KW-1185">Reference proteome</keyword>
<gene>
    <name evidence="8" type="ORF">LAZ67_10001809</name>
</gene>
<keyword evidence="3" id="KW-0547">Nucleotide-binding</keyword>
<dbReference type="InterPro" id="IPR042099">
    <property type="entry name" value="ANL_N_sf"/>
</dbReference>
<dbReference type="Gene3D" id="3.40.50.12780">
    <property type="entry name" value="N-terminal domain of ligase-like"/>
    <property type="match status" value="1"/>
</dbReference>
<feature type="domain" description="AMP-dependent synthetase/ligase" evidence="7">
    <location>
        <begin position="41"/>
        <end position="266"/>
    </location>
</feature>
<evidence type="ECO:0000313" key="9">
    <source>
        <dbReference type="Proteomes" id="UP001235939"/>
    </source>
</evidence>
<dbReference type="EMBL" id="CP092872">
    <property type="protein sequence ID" value="UYV73097.1"/>
    <property type="molecule type" value="Genomic_DNA"/>
</dbReference>
<keyword evidence="2" id="KW-0436">Ligase</keyword>
<accession>A0ABY6KYW5</accession>
<dbReference type="SUPFAM" id="SSF56801">
    <property type="entry name" value="Acetyl-CoA synthetase-like"/>
    <property type="match status" value="1"/>
</dbReference>
<proteinExistence type="inferred from homology"/>
<evidence type="ECO:0000256" key="3">
    <source>
        <dbReference type="ARBA" id="ARBA00022741"/>
    </source>
</evidence>
<dbReference type="PANTHER" id="PTHR43272:SF83">
    <property type="entry name" value="ACYL-COA SYNTHETASE LONG-CHAIN, ISOFORM J"/>
    <property type="match status" value="1"/>
</dbReference>
<evidence type="ECO:0000259" key="7">
    <source>
        <dbReference type="Pfam" id="PF00501"/>
    </source>
</evidence>
<keyword evidence="4" id="KW-0276">Fatty acid metabolism</keyword>
<dbReference type="InterPro" id="IPR000873">
    <property type="entry name" value="AMP-dep_synth/lig_dom"/>
</dbReference>
<organism evidence="8 9">
    <name type="scientific">Cordylochernes scorpioides</name>
    <dbReference type="NCBI Taxonomy" id="51811"/>
    <lineage>
        <taxon>Eukaryota</taxon>
        <taxon>Metazoa</taxon>
        <taxon>Ecdysozoa</taxon>
        <taxon>Arthropoda</taxon>
        <taxon>Chelicerata</taxon>
        <taxon>Arachnida</taxon>
        <taxon>Pseudoscorpiones</taxon>
        <taxon>Cheliferoidea</taxon>
        <taxon>Chernetidae</taxon>
        <taxon>Cordylochernes</taxon>
    </lineage>
</organism>
<dbReference type="PANTHER" id="PTHR43272">
    <property type="entry name" value="LONG-CHAIN-FATTY-ACID--COA LIGASE"/>
    <property type="match status" value="1"/>
</dbReference>
<dbReference type="EC" id="6.2.1.3" evidence="6"/>
<evidence type="ECO:0000256" key="4">
    <source>
        <dbReference type="ARBA" id="ARBA00022832"/>
    </source>
</evidence>
<dbReference type="Proteomes" id="UP001235939">
    <property type="component" value="Chromosome 10"/>
</dbReference>
<name>A0ABY6KYW5_9ARAC</name>
<keyword evidence="5" id="KW-0067">ATP-binding</keyword>
<keyword evidence="4" id="KW-0443">Lipid metabolism</keyword>
<evidence type="ECO:0000256" key="1">
    <source>
        <dbReference type="ARBA" id="ARBA00006432"/>
    </source>
</evidence>
<reference evidence="8 9" key="1">
    <citation type="submission" date="2022-01" db="EMBL/GenBank/DDBJ databases">
        <title>A chromosomal length assembly of Cordylochernes scorpioides.</title>
        <authorList>
            <person name="Zeh D."/>
            <person name="Zeh J."/>
        </authorList>
    </citation>
    <scope>NUCLEOTIDE SEQUENCE [LARGE SCALE GENOMIC DNA]</scope>
    <source>
        <strain evidence="8">IN4F17</strain>
        <tissue evidence="8">Whole Body</tissue>
    </source>
</reference>